<dbReference type="RefSeq" id="WP_310574952.1">
    <property type="nucleotide sequence ID" value="NZ_JAVKPK010000010.1"/>
</dbReference>
<dbReference type="InterPro" id="IPR029063">
    <property type="entry name" value="SAM-dependent_MTases_sf"/>
</dbReference>
<gene>
    <name evidence="2" type="ORF">RG963_03555</name>
</gene>
<feature type="domain" description="Methyltransferase type 11" evidence="1">
    <location>
        <begin position="58"/>
        <end position="152"/>
    </location>
</feature>
<keyword evidence="2" id="KW-0808">Transferase</keyword>
<organism evidence="2 3">
    <name type="scientific">Methanosarcina baikalica</name>
    <dbReference type="NCBI Taxonomy" id="3073890"/>
    <lineage>
        <taxon>Archaea</taxon>
        <taxon>Methanobacteriati</taxon>
        <taxon>Methanobacteriota</taxon>
        <taxon>Stenosarchaea group</taxon>
        <taxon>Methanomicrobia</taxon>
        <taxon>Methanosarcinales</taxon>
        <taxon>Methanosarcinaceae</taxon>
        <taxon>Methanosarcina</taxon>
    </lineage>
</organism>
<reference evidence="3" key="1">
    <citation type="submission" date="2023-07" db="EMBL/GenBank/DDBJ databases">
        <title>Whole-genome sequencing of a new Methanosarcina sp. Z-7115.</title>
        <authorList>
            <person name="Zhilina T.N."/>
            <person name="Merkel A.Y."/>
        </authorList>
    </citation>
    <scope>NUCLEOTIDE SEQUENCE [LARGE SCALE GENOMIC DNA]</scope>
    <source>
        <strain evidence="3">Z-7115</strain>
    </source>
</reference>
<name>A0ABU2CYU8_9EURY</name>
<accession>A0ABU2CYU8</accession>
<dbReference type="GO" id="GO:0032259">
    <property type="term" value="P:methylation"/>
    <property type="evidence" value="ECO:0007669"/>
    <property type="project" value="UniProtKB-KW"/>
</dbReference>
<keyword evidence="3" id="KW-1185">Reference proteome</keyword>
<evidence type="ECO:0000313" key="3">
    <source>
        <dbReference type="Proteomes" id="UP001246244"/>
    </source>
</evidence>
<dbReference type="InterPro" id="IPR013216">
    <property type="entry name" value="Methyltransf_11"/>
</dbReference>
<dbReference type="CDD" id="cd02440">
    <property type="entry name" value="AdoMet_MTases"/>
    <property type="match status" value="1"/>
</dbReference>
<dbReference type="Gene3D" id="3.40.50.150">
    <property type="entry name" value="Vaccinia Virus protein VP39"/>
    <property type="match status" value="1"/>
</dbReference>
<dbReference type="Proteomes" id="UP001246244">
    <property type="component" value="Unassembled WGS sequence"/>
</dbReference>
<dbReference type="EC" id="2.1.-.-" evidence="2"/>
<dbReference type="PANTHER" id="PTHR43591">
    <property type="entry name" value="METHYLTRANSFERASE"/>
    <property type="match status" value="1"/>
</dbReference>
<evidence type="ECO:0000259" key="1">
    <source>
        <dbReference type="Pfam" id="PF08241"/>
    </source>
</evidence>
<evidence type="ECO:0000313" key="2">
    <source>
        <dbReference type="EMBL" id="MDR7664877.1"/>
    </source>
</evidence>
<dbReference type="EMBL" id="JAVKPK010000010">
    <property type="protein sequence ID" value="MDR7664877.1"/>
    <property type="molecule type" value="Genomic_DNA"/>
</dbReference>
<protein>
    <submittedName>
        <fullName evidence="2">Class I SAM-dependent methyltransferase</fullName>
        <ecNumber evidence="2">2.1.-.-</ecNumber>
    </submittedName>
</protein>
<dbReference type="GO" id="GO:0008168">
    <property type="term" value="F:methyltransferase activity"/>
    <property type="evidence" value="ECO:0007669"/>
    <property type="project" value="UniProtKB-KW"/>
</dbReference>
<dbReference type="PANTHER" id="PTHR43591:SF24">
    <property type="entry name" value="2-METHOXY-6-POLYPRENYL-1,4-BENZOQUINOL METHYLASE, MITOCHONDRIAL"/>
    <property type="match status" value="1"/>
</dbReference>
<proteinExistence type="predicted"/>
<keyword evidence="2" id="KW-0489">Methyltransferase</keyword>
<dbReference type="Pfam" id="PF08241">
    <property type="entry name" value="Methyltransf_11"/>
    <property type="match status" value="1"/>
</dbReference>
<comment type="caution">
    <text evidence="2">The sequence shown here is derived from an EMBL/GenBank/DDBJ whole genome shotgun (WGS) entry which is preliminary data.</text>
</comment>
<dbReference type="SUPFAM" id="SSF53335">
    <property type="entry name" value="S-adenosyl-L-methionine-dependent methyltransferases"/>
    <property type="match status" value="1"/>
</dbReference>
<sequence length="260" mass="29473">MIFLGGVYINCKKVIANYWNIRSSTYTNGVSGFDEEERTVWKQIFENSLVSSERLKVLDVGTGAGFLALLFAEMGHKVTGIDLSEGMLERAKHNAQNMGLEIDFFHGDAENLPFEDSSFDLVTNKFLLWTLQQPACAVREWRRVLKPGGTIFAIDGDWFDPRPGRRIKRMLSEGAERFVKKNQTASIFKDCYGPIRNSLPLYEKISPENASLLFSEIGFVNTAVNPLLEVQKFKKNRQSFTQRLLGSNSIFLISGQKKLE</sequence>